<dbReference type="PANTHER" id="PTHR24559:SF444">
    <property type="entry name" value="REVERSE TRANSCRIPTASE DOMAIN-CONTAINING PROTEIN"/>
    <property type="match status" value="1"/>
</dbReference>
<evidence type="ECO:0000313" key="2">
    <source>
        <dbReference type="EMBL" id="KAL3650834.1"/>
    </source>
</evidence>
<name>A0ABD3E9J6_9LAMI</name>
<gene>
    <name evidence="2" type="ORF">CASFOL_007237</name>
</gene>
<organism evidence="2 3">
    <name type="scientific">Castilleja foliolosa</name>
    <dbReference type="NCBI Taxonomy" id="1961234"/>
    <lineage>
        <taxon>Eukaryota</taxon>
        <taxon>Viridiplantae</taxon>
        <taxon>Streptophyta</taxon>
        <taxon>Embryophyta</taxon>
        <taxon>Tracheophyta</taxon>
        <taxon>Spermatophyta</taxon>
        <taxon>Magnoliopsida</taxon>
        <taxon>eudicotyledons</taxon>
        <taxon>Gunneridae</taxon>
        <taxon>Pentapetalae</taxon>
        <taxon>asterids</taxon>
        <taxon>lamiids</taxon>
        <taxon>Lamiales</taxon>
        <taxon>Orobanchaceae</taxon>
        <taxon>Pedicularideae</taxon>
        <taxon>Castillejinae</taxon>
        <taxon>Castilleja</taxon>
    </lineage>
</organism>
<dbReference type="InterPro" id="IPR000477">
    <property type="entry name" value="RT_dom"/>
</dbReference>
<accession>A0ABD3E9J6</accession>
<reference evidence="3" key="1">
    <citation type="journal article" date="2024" name="IScience">
        <title>Strigolactones Initiate the Formation of Haustorium-like Structures in Castilleja.</title>
        <authorList>
            <person name="Buerger M."/>
            <person name="Peterson D."/>
            <person name="Chory J."/>
        </authorList>
    </citation>
    <scope>NUCLEOTIDE SEQUENCE [LARGE SCALE GENOMIC DNA]</scope>
</reference>
<dbReference type="FunFam" id="3.30.70.270:FF:000003">
    <property type="entry name" value="Transposon Ty3-G Gag-Pol polyprotein"/>
    <property type="match status" value="1"/>
</dbReference>
<dbReference type="CDD" id="cd01647">
    <property type="entry name" value="RT_LTR"/>
    <property type="match status" value="1"/>
</dbReference>
<dbReference type="Pfam" id="PF00078">
    <property type="entry name" value="RVT_1"/>
    <property type="match status" value="1"/>
</dbReference>
<dbReference type="InterPro" id="IPR043128">
    <property type="entry name" value="Rev_trsase/Diguanyl_cyclase"/>
</dbReference>
<comment type="caution">
    <text evidence="2">The sequence shown here is derived from an EMBL/GenBank/DDBJ whole genome shotgun (WGS) entry which is preliminary data.</text>
</comment>
<dbReference type="Proteomes" id="UP001632038">
    <property type="component" value="Unassembled WGS sequence"/>
</dbReference>
<dbReference type="InterPro" id="IPR053134">
    <property type="entry name" value="RNA-dir_DNA_polymerase"/>
</dbReference>
<evidence type="ECO:0000259" key="1">
    <source>
        <dbReference type="PROSITE" id="PS50878"/>
    </source>
</evidence>
<dbReference type="Gene3D" id="3.30.70.270">
    <property type="match status" value="1"/>
</dbReference>
<dbReference type="SUPFAM" id="SSF56672">
    <property type="entry name" value="DNA/RNA polymerases"/>
    <property type="match status" value="1"/>
</dbReference>
<feature type="domain" description="Reverse transcriptase" evidence="1">
    <location>
        <begin position="1"/>
        <end position="179"/>
    </location>
</feature>
<dbReference type="PROSITE" id="PS50878">
    <property type="entry name" value="RT_POL"/>
    <property type="match status" value="1"/>
</dbReference>
<evidence type="ECO:0000313" key="3">
    <source>
        <dbReference type="Proteomes" id="UP001632038"/>
    </source>
</evidence>
<dbReference type="AlphaFoldDB" id="A0ABD3E9J6"/>
<keyword evidence="3" id="KW-1185">Reference proteome</keyword>
<proteinExistence type="predicted"/>
<dbReference type="EMBL" id="JAVIJP010000007">
    <property type="protein sequence ID" value="KAL3650834.1"/>
    <property type="molecule type" value="Genomic_DNA"/>
</dbReference>
<sequence length="196" mass="22760">MIVIVVFFAPFPLLNNRARTRSTDILFHTGFHLFSSFDQLSVRKVTLACQDTIHLRSQSHCKPHRFSSVSAHQMGGEPAKFVKLSLIVHDGHYEFVVMPFGLTNAPAVFMDLMNRVFHPFLDKFVIVFIDDILVYSRDRKEHEEHLRIVLETLRTEKLYAKFEKCDFWLDRVTFLGHVITRQGIEVDPSKVEAVTQ</sequence>
<dbReference type="PANTHER" id="PTHR24559">
    <property type="entry name" value="TRANSPOSON TY3-I GAG-POL POLYPROTEIN"/>
    <property type="match status" value="1"/>
</dbReference>
<protein>
    <recommendedName>
        <fullName evidence="1">Reverse transcriptase domain-containing protein</fullName>
    </recommendedName>
</protein>
<dbReference type="InterPro" id="IPR043502">
    <property type="entry name" value="DNA/RNA_pol_sf"/>
</dbReference>